<dbReference type="Proteomes" id="UP001457282">
    <property type="component" value="Unassembled WGS sequence"/>
</dbReference>
<proteinExistence type="predicted"/>
<dbReference type="AlphaFoldDB" id="A0AAW1VET9"/>
<feature type="region of interest" description="Disordered" evidence="1">
    <location>
        <begin position="25"/>
        <end position="55"/>
    </location>
</feature>
<dbReference type="EMBL" id="JBEDUW010000327">
    <property type="protein sequence ID" value="KAK9901159.1"/>
    <property type="molecule type" value="Genomic_DNA"/>
</dbReference>
<evidence type="ECO:0000313" key="3">
    <source>
        <dbReference type="Proteomes" id="UP001457282"/>
    </source>
</evidence>
<evidence type="ECO:0000256" key="1">
    <source>
        <dbReference type="SAM" id="MobiDB-lite"/>
    </source>
</evidence>
<accession>A0AAW1VET9</accession>
<evidence type="ECO:0000313" key="2">
    <source>
        <dbReference type="EMBL" id="KAK9901159.1"/>
    </source>
</evidence>
<sequence length="77" mass="7781">MASPKPAPATVATSVTAGPLPIRARARNEVAPPAAPAPSLIQTTPPIPSRSAGLLSHLEAHARPAYPLSSCPAPFNP</sequence>
<comment type="caution">
    <text evidence="2">The sequence shown here is derived from an EMBL/GenBank/DDBJ whole genome shotgun (WGS) entry which is preliminary data.</text>
</comment>
<gene>
    <name evidence="2" type="ORF">M0R45_002244</name>
</gene>
<name>A0AAW1VET9_RUBAR</name>
<feature type="region of interest" description="Disordered" evidence="1">
    <location>
        <begin position="1"/>
        <end position="20"/>
    </location>
</feature>
<protein>
    <submittedName>
        <fullName evidence="2">Uncharacterized protein</fullName>
    </submittedName>
</protein>
<feature type="compositionally biased region" description="Low complexity" evidence="1">
    <location>
        <begin position="1"/>
        <end position="17"/>
    </location>
</feature>
<reference evidence="2 3" key="1">
    <citation type="journal article" date="2023" name="G3 (Bethesda)">
        <title>A chromosome-length genome assembly and annotation of blackberry (Rubus argutus, cv. 'Hillquist').</title>
        <authorList>
            <person name="Bruna T."/>
            <person name="Aryal R."/>
            <person name="Dudchenko O."/>
            <person name="Sargent D.J."/>
            <person name="Mead D."/>
            <person name="Buti M."/>
            <person name="Cavallini A."/>
            <person name="Hytonen T."/>
            <person name="Andres J."/>
            <person name="Pham M."/>
            <person name="Weisz D."/>
            <person name="Mascagni F."/>
            <person name="Usai G."/>
            <person name="Natali L."/>
            <person name="Bassil N."/>
            <person name="Fernandez G.E."/>
            <person name="Lomsadze A."/>
            <person name="Armour M."/>
            <person name="Olukolu B."/>
            <person name="Poorten T."/>
            <person name="Britton C."/>
            <person name="Davik J."/>
            <person name="Ashrafi H."/>
            <person name="Aiden E.L."/>
            <person name="Borodovsky M."/>
            <person name="Worthington M."/>
        </authorList>
    </citation>
    <scope>NUCLEOTIDE SEQUENCE [LARGE SCALE GENOMIC DNA]</scope>
    <source>
        <strain evidence="2">PI 553951</strain>
    </source>
</reference>
<organism evidence="2 3">
    <name type="scientific">Rubus argutus</name>
    <name type="common">Southern blackberry</name>
    <dbReference type="NCBI Taxonomy" id="59490"/>
    <lineage>
        <taxon>Eukaryota</taxon>
        <taxon>Viridiplantae</taxon>
        <taxon>Streptophyta</taxon>
        <taxon>Embryophyta</taxon>
        <taxon>Tracheophyta</taxon>
        <taxon>Spermatophyta</taxon>
        <taxon>Magnoliopsida</taxon>
        <taxon>eudicotyledons</taxon>
        <taxon>Gunneridae</taxon>
        <taxon>Pentapetalae</taxon>
        <taxon>rosids</taxon>
        <taxon>fabids</taxon>
        <taxon>Rosales</taxon>
        <taxon>Rosaceae</taxon>
        <taxon>Rosoideae</taxon>
        <taxon>Rosoideae incertae sedis</taxon>
        <taxon>Rubus</taxon>
    </lineage>
</organism>
<keyword evidence="3" id="KW-1185">Reference proteome</keyword>